<protein>
    <submittedName>
        <fullName evidence="4">HotDog domain-containing protein</fullName>
    </submittedName>
</protein>
<dbReference type="InterPro" id="IPR029069">
    <property type="entry name" value="HotDog_dom_sf"/>
</dbReference>
<comment type="caution">
    <text evidence="4">The sequence shown here is derived from an EMBL/GenBank/DDBJ whole genome shotgun (WGS) entry which is preliminary data.</text>
</comment>
<evidence type="ECO:0000313" key="4">
    <source>
        <dbReference type="EMBL" id="KAK1921001.1"/>
    </source>
</evidence>
<evidence type="ECO:0000256" key="1">
    <source>
        <dbReference type="ARBA" id="ARBA00008324"/>
    </source>
</evidence>
<dbReference type="PANTHER" id="PTHR21660">
    <property type="entry name" value="THIOESTERASE SUPERFAMILY MEMBER-RELATED"/>
    <property type="match status" value="1"/>
</dbReference>
<evidence type="ECO:0000259" key="3">
    <source>
        <dbReference type="Pfam" id="PF03061"/>
    </source>
</evidence>
<sequence length="171" mass="18720">MIPATTEQQEGFESTTSFAPYNLPITDDKNKLVLFELDEIPQPDAQGRVKGEGFKASWTAIVDPAWTNFVGAMHGAAAAWIVDTCTSAAIVYLHTDTFWGPPMLAGVSLNLNVDYFHPAPAGTKIRIVVELVRLTPTLANLTCEIRDFDTGKLFSSGTHLKTWRPGKQAKL</sequence>
<name>A0AAD9CSC7_PAPLA</name>
<dbReference type="Proteomes" id="UP001182556">
    <property type="component" value="Unassembled WGS sequence"/>
</dbReference>
<accession>A0AAD9CSC7</accession>
<dbReference type="InterPro" id="IPR006683">
    <property type="entry name" value="Thioestr_dom"/>
</dbReference>
<dbReference type="Gene3D" id="3.10.129.10">
    <property type="entry name" value="Hotdog Thioesterase"/>
    <property type="match status" value="1"/>
</dbReference>
<comment type="similarity">
    <text evidence="1">Belongs to the thioesterase PaaI family.</text>
</comment>
<keyword evidence="5" id="KW-1185">Reference proteome</keyword>
<dbReference type="GO" id="GO:0047617">
    <property type="term" value="F:fatty acyl-CoA hydrolase activity"/>
    <property type="evidence" value="ECO:0007669"/>
    <property type="project" value="InterPro"/>
</dbReference>
<dbReference type="Pfam" id="PF03061">
    <property type="entry name" value="4HBT"/>
    <property type="match status" value="1"/>
</dbReference>
<dbReference type="InterPro" id="IPR039298">
    <property type="entry name" value="ACOT13"/>
</dbReference>
<feature type="domain" description="Thioesterase" evidence="3">
    <location>
        <begin position="71"/>
        <end position="152"/>
    </location>
</feature>
<gene>
    <name evidence="4" type="ORF">DB88DRAFT_501844</name>
</gene>
<dbReference type="AlphaFoldDB" id="A0AAD9CSC7"/>
<proteinExistence type="inferred from homology"/>
<dbReference type="PANTHER" id="PTHR21660:SF1">
    <property type="entry name" value="ACYL-COENZYME A THIOESTERASE 13"/>
    <property type="match status" value="1"/>
</dbReference>
<dbReference type="CDD" id="cd03443">
    <property type="entry name" value="PaaI_thioesterase"/>
    <property type="match status" value="1"/>
</dbReference>
<reference evidence="4" key="1">
    <citation type="submission" date="2023-02" db="EMBL/GenBank/DDBJ databases">
        <title>Identification and recombinant expression of a fungal hydrolase from Papiliotrema laurentii that hydrolyzes apple cutin and clears colloidal polyester polyurethane.</title>
        <authorList>
            <consortium name="DOE Joint Genome Institute"/>
            <person name="Roman V.A."/>
            <person name="Bojanowski C."/>
            <person name="Crable B.R."/>
            <person name="Wagner D.N."/>
            <person name="Hung C.S."/>
            <person name="Nadeau L.J."/>
            <person name="Schratz L."/>
            <person name="Haridas S."/>
            <person name="Pangilinan J."/>
            <person name="Lipzen A."/>
            <person name="Na H."/>
            <person name="Yan M."/>
            <person name="Ng V."/>
            <person name="Grigoriev I.V."/>
            <person name="Spatafora J.W."/>
            <person name="Barlow D."/>
            <person name="Biffinger J."/>
            <person name="Kelley-Loughnane N."/>
            <person name="Varaljay V.A."/>
            <person name="Crookes-Goodson W.J."/>
        </authorList>
    </citation>
    <scope>NUCLEOTIDE SEQUENCE</scope>
    <source>
        <strain evidence="4">5307AH</strain>
    </source>
</reference>
<dbReference type="SUPFAM" id="SSF54637">
    <property type="entry name" value="Thioesterase/thiol ester dehydrase-isomerase"/>
    <property type="match status" value="1"/>
</dbReference>
<dbReference type="EMBL" id="JAODAN010000012">
    <property type="protein sequence ID" value="KAK1921001.1"/>
    <property type="molecule type" value="Genomic_DNA"/>
</dbReference>
<organism evidence="4 5">
    <name type="scientific">Papiliotrema laurentii</name>
    <name type="common">Cryptococcus laurentii</name>
    <dbReference type="NCBI Taxonomy" id="5418"/>
    <lineage>
        <taxon>Eukaryota</taxon>
        <taxon>Fungi</taxon>
        <taxon>Dikarya</taxon>
        <taxon>Basidiomycota</taxon>
        <taxon>Agaricomycotina</taxon>
        <taxon>Tremellomycetes</taxon>
        <taxon>Tremellales</taxon>
        <taxon>Rhynchogastremaceae</taxon>
        <taxon>Papiliotrema</taxon>
    </lineage>
</organism>
<keyword evidence="2" id="KW-0378">Hydrolase</keyword>
<evidence type="ECO:0000313" key="5">
    <source>
        <dbReference type="Proteomes" id="UP001182556"/>
    </source>
</evidence>
<evidence type="ECO:0000256" key="2">
    <source>
        <dbReference type="ARBA" id="ARBA00022801"/>
    </source>
</evidence>